<sequence>MYYLITLTINRITKMKKYSHVALGLFIAEQFKKAGVKIAPMCTEIGLGKAVYYAKVIKGETFV</sequence>
<evidence type="ECO:0000313" key="1">
    <source>
        <dbReference type="EMBL" id="KAB6135980.1"/>
    </source>
</evidence>
<dbReference type="Proteomes" id="UP000487596">
    <property type="component" value="Unassembled WGS sequence"/>
</dbReference>
<organism evidence="1 2">
    <name type="scientific">Bacteroides xylanisolvens</name>
    <dbReference type="NCBI Taxonomy" id="371601"/>
    <lineage>
        <taxon>Bacteria</taxon>
        <taxon>Pseudomonadati</taxon>
        <taxon>Bacteroidota</taxon>
        <taxon>Bacteroidia</taxon>
        <taxon>Bacteroidales</taxon>
        <taxon>Bacteroidaceae</taxon>
        <taxon>Bacteroides</taxon>
    </lineage>
</organism>
<dbReference type="EMBL" id="WDEH01000026">
    <property type="protein sequence ID" value="KAB6135980.1"/>
    <property type="molecule type" value="Genomic_DNA"/>
</dbReference>
<gene>
    <name evidence="1" type="ORF">GA424_15425</name>
</gene>
<accession>A0A6A2RNU4</accession>
<proteinExistence type="predicted"/>
<evidence type="ECO:0000313" key="2">
    <source>
        <dbReference type="Proteomes" id="UP000487596"/>
    </source>
</evidence>
<comment type="caution">
    <text evidence="1">The sequence shown here is derived from an EMBL/GenBank/DDBJ whole genome shotgun (WGS) entry which is preliminary data.</text>
</comment>
<protein>
    <submittedName>
        <fullName evidence="1">Uncharacterized protein</fullName>
    </submittedName>
</protein>
<name>A0A6A2RNU4_9BACE</name>
<reference evidence="1 2" key="1">
    <citation type="journal article" date="2019" name="Nat. Med.">
        <title>A library of human gut bacterial isolates paired with longitudinal multiomics data enables mechanistic microbiome research.</title>
        <authorList>
            <person name="Poyet M."/>
            <person name="Groussin M."/>
            <person name="Gibbons S.M."/>
            <person name="Avila-Pacheco J."/>
            <person name="Jiang X."/>
            <person name="Kearney S.M."/>
            <person name="Perrotta A.R."/>
            <person name="Berdy B."/>
            <person name="Zhao S."/>
            <person name="Lieberman T.D."/>
            <person name="Swanson P.K."/>
            <person name="Smith M."/>
            <person name="Roesemann S."/>
            <person name="Alexander J.E."/>
            <person name="Rich S.A."/>
            <person name="Livny J."/>
            <person name="Vlamakis H."/>
            <person name="Clish C."/>
            <person name="Bullock K."/>
            <person name="Deik A."/>
            <person name="Scott J."/>
            <person name="Pierce K.A."/>
            <person name="Xavier R.J."/>
            <person name="Alm E.J."/>
        </authorList>
    </citation>
    <scope>NUCLEOTIDE SEQUENCE [LARGE SCALE GENOMIC DNA]</scope>
    <source>
        <strain evidence="1 2">BIOML-A62</strain>
    </source>
</reference>
<dbReference type="AlphaFoldDB" id="A0A6A2RNU4"/>